<evidence type="ECO:0000256" key="10">
    <source>
        <dbReference type="ARBA" id="ARBA00023069"/>
    </source>
</evidence>
<feature type="domain" description="Dynein heavy chain AAA 5 extension" evidence="15">
    <location>
        <begin position="250"/>
        <end position="351"/>
    </location>
</feature>
<dbReference type="InterPro" id="IPR027417">
    <property type="entry name" value="P-loop_NTPase"/>
</dbReference>
<evidence type="ECO:0000256" key="1">
    <source>
        <dbReference type="ARBA" id="ARBA00004138"/>
    </source>
</evidence>
<keyword evidence="12" id="KW-0206">Cytoskeleton</keyword>
<dbReference type="Gene3D" id="1.10.8.710">
    <property type="match status" value="1"/>
</dbReference>
<dbReference type="OrthoDB" id="447173at2759"/>
<dbReference type="EMBL" id="CAJNOQ010010871">
    <property type="protein sequence ID" value="CAF1263235.1"/>
    <property type="molecule type" value="Genomic_DNA"/>
</dbReference>
<evidence type="ECO:0000313" key="17">
    <source>
        <dbReference type="EMBL" id="CAF1263235.1"/>
    </source>
</evidence>
<dbReference type="Gene3D" id="1.20.920.30">
    <property type="match status" value="1"/>
</dbReference>
<dbReference type="Pfam" id="PF12775">
    <property type="entry name" value="AAA_7"/>
    <property type="match status" value="1"/>
</dbReference>
<evidence type="ECO:0000256" key="4">
    <source>
        <dbReference type="ARBA" id="ARBA00022490"/>
    </source>
</evidence>
<evidence type="ECO:0000259" key="15">
    <source>
        <dbReference type="Pfam" id="PF17852"/>
    </source>
</evidence>
<evidence type="ECO:0000256" key="5">
    <source>
        <dbReference type="ARBA" id="ARBA00022701"/>
    </source>
</evidence>
<dbReference type="InterPro" id="IPR041589">
    <property type="entry name" value="DNAH3_AAA_lid_1"/>
</dbReference>
<keyword evidence="13" id="KW-0966">Cell projection</keyword>
<dbReference type="Gene3D" id="3.40.50.300">
    <property type="entry name" value="P-loop containing nucleotide triphosphate hydrolases"/>
    <property type="match status" value="3"/>
</dbReference>
<comment type="caution">
    <text evidence="17">The sequence shown here is derived from an EMBL/GenBank/DDBJ whole genome shotgun (WGS) entry which is preliminary data.</text>
</comment>
<dbReference type="Proteomes" id="UP000681722">
    <property type="component" value="Unassembled WGS sequence"/>
</dbReference>
<dbReference type="PANTHER" id="PTHR22878:SF63">
    <property type="entry name" value="DYNEIN AXONEMAL HEAVY CHAIN 10"/>
    <property type="match status" value="1"/>
</dbReference>
<dbReference type="GO" id="GO:0005929">
    <property type="term" value="C:cilium"/>
    <property type="evidence" value="ECO:0007669"/>
    <property type="project" value="UniProtKB-SubCell"/>
</dbReference>
<accession>A0A815AXB2</accession>
<reference evidence="17" key="1">
    <citation type="submission" date="2021-02" db="EMBL/GenBank/DDBJ databases">
        <authorList>
            <person name="Nowell W R."/>
        </authorList>
    </citation>
    <scope>NUCLEOTIDE SEQUENCE</scope>
</reference>
<dbReference type="EMBL" id="CAJOBC010019636">
    <property type="protein sequence ID" value="CAF4042664.1"/>
    <property type="molecule type" value="Genomic_DNA"/>
</dbReference>
<dbReference type="Pfam" id="PF17852">
    <property type="entry name" value="Dynein_AAA_lid"/>
    <property type="match status" value="1"/>
</dbReference>
<dbReference type="GO" id="GO:0005874">
    <property type="term" value="C:microtubule"/>
    <property type="evidence" value="ECO:0007669"/>
    <property type="project" value="UniProtKB-KW"/>
</dbReference>
<feature type="domain" description="Dynein heavy chain 3 AAA+ lid" evidence="16">
    <location>
        <begin position="477"/>
        <end position="540"/>
    </location>
</feature>
<dbReference type="SUPFAM" id="SSF52540">
    <property type="entry name" value="P-loop containing nucleoside triphosphate hydrolases"/>
    <property type="match status" value="1"/>
</dbReference>
<sequence length="616" mass="70800">MLAKKMTVFYKLSREQLSKQPHYAFGLRALKSVLVMADELKRSSAELPEDLVLMRALRDINMPNFVYEDVPLFQGLIADLFPGLKCERVTYSQFDKAVRDTITSMHNVIDEVQIDKVVQLYETTMTRHSTMVVGPTGGGNRLMNLPTKLYTLNPRDCSVIELYGFLDTTTQRRYILYDGDVDALWIENMNSVMDDNKLLTLANGKRIRLQNHCAMLFEVGDLQFASSATKPYWVKWSTMREKKEERACLNRLYEKYVPPLISLILEGTIDGKQGEKLKQIIPLTNLNMNSQLCYMLESLLLPYENTTDSLIDPIYECYFIQALYWSLGVSLTELAREIFDKQVKYLSSMNSTDEGPTGQAKSVDTIRSDWLLQLCYKIKRPVLFMGESGASKTATINAFLRKLNPDQNLVLNINFSSRTSSMDVQRNFESNVEKRAKDTYGPPPGKKLIVDICGTQQPIALLKLLLEKGGISIVKDLPPTPSKFHYIFNLRDLSRIYNGLVSTTPKRFQTAAQLTRMWRNECLRVLYDRLIDSQDRKMVDDKLSRLINDQPLSKPHVECIFHQPSLFGDYRTALDVGEARIYEDIQDYDAAKALFEILQEYNEQYTRMNLVLFDDA</sequence>
<dbReference type="GO" id="GO:0007018">
    <property type="term" value="P:microtubule-based movement"/>
    <property type="evidence" value="ECO:0007669"/>
    <property type="project" value="InterPro"/>
</dbReference>
<evidence type="ECO:0000313" key="19">
    <source>
        <dbReference type="Proteomes" id="UP000663829"/>
    </source>
</evidence>
<evidence type="ECO:0000256" key="13">
    <source>
        <dbReference type="ARBA" id="ARBA00023273"/>
    </source>
</evidence>
<feature type="domain" description="Dynein heavy chain hydrolytic ATP-binding dynein motor region" evidence="14">
    <location>
        <begin position="2"/>
        <end position="139"/>
    </location>
</feature>
<comment type="similarity">
    <text evidence="3">Belongs to the dynein heavy chain family.</text>
</comment>
<evidence type="ECO:0000256" key="11">
    <source>
        <dbReference type="ARBA" id="ARBA00023175"/>
    </source>
</evidence>
<keyword evidence="11" id="KW-0505">Motor protein</keyword>
<evidence type="ECO:0000256" key="9">
    <source>
        <dbReference type="ARBA" id="ARBA00023054"/>
    </source>
</evidence>
<keyword evidence="4" id="KW-0963">Cytoplasm</keyword>
<dbReference type="GO" id="GO:0030286">
    <property type="term" value="C:dynein complex"/>
    <property type="evidence" value="ECO:0007669"/>
    <property type="project" value="UniProtKB-KW"/>
</dbReference>
<keyword evidence="8" id="KW-0243">Dynein</keyword>
<dbReference type="InterPro" id="IPR026983">
    <property type="entry name" value="DHC"/>
</dbReference>
<evidence type="ECO:0000256" key="6">
    <source>
        <dbReference type="ARBA" id="ARBA00022741"/>
    </source>
</evidence>
<keyword evidence="6" id="KW-0547">Nucleotide-binding</keyword>
<evidence type="ECO:0008006" key="20">
    <source>
        <dbReference type="Google" id="ProtNLM"/>
    </source>
</evidence>
<evidence type="ECO:0000256" key="3">
    <source>
        <dbReference type="ARBA" id="ARBA00008887"/>
    </source>
</evidence>
<keyword evidence="9" id="KW-0175">Coiled coil</keyword>
<evidence type="ECO:0000256" key="7">
    <source>
        <dbReference type="ARBA" id="ARBA00022840"/>
    </source>
</evidence>
<evidence type="ECO:0000313" key="18">
    <source>
        <dbReference type="EMBL" id="CAF4042664.1"/>
    </source>
</evidence>
<dbReference type="Proteomes" id="UP000663829">
    <property type="component" value="Unassembled WGS sequence"/>
</dbReference>
<dbReference type="InterPro" id="IPR035699">
    <property type="entry name" value="AAA_6"/>
</dbReference>
<evidence type="ECO:0000256" key="2">
    <source>
        <dbReference type="ARBA" id="ARBA00004245"/>
    </source>
</evidence>
<organism evidence="17 19">
    <name type="scientific">Didymodactylos carnosus</name>
    <dbReference type="NCBI Taxonomy" id="1234261"/>
    <lineage>
        <taxon>Eukaryota</taxon>
        <taxon>Metazoa</taxon>
        <taxon>Spiralia</taxon>
        <taxon>Gnathifera</taxon>
        <taxon>Rotifera</taxon>
        <taxon>Eurotatoria</taxon>
        <taxon>Bdelloidea</taxon>
        <taxon>Philodinida</taxon>
        <taxon>Philodinidae</taxon>
        <taxon>Didymodactylos</taxon>
    </lineage>
</organism>
<keyword evidence="10" id="KW-0969">Cilium</keyword>
<dbReference type="FunFam" id="1.10.8.710:FF:000001">
    <property type="entry name" value="Dynein axonemal heavy chain 2"/>
    <property type="match status" value="1"/>
</dbReference>
<dbReference type="PANTHER" id="PTHR22878">
    <property type="entry name" value="DYNEIN HEAVY CHAIN 6, AXONEMAL-LIKE-RELATED"/>
    <property type="match status" value="1"/>
</dbReference>
<keyword evidence="19" id="KW-1185">Reference proteome</keyword>
<comment type="subcellular location">
    <subcellularLocation>
        <location evidence="1">Cell projection</location>
        <location evidence="1">Cilium</location>
    </subcellularLocation>
    <subcellularLocation>
        <location evidence="2">Cytoplasm</location>
        <location evidence="2">Cytoskeleton</location>
    </subcellularLocation>
</comment>
<dbReference type="InterPro" id="IPR043157">
    <property type="entry name" value="Dynein_AAA1S"/>
</dbReference>
<dbReference type="AlphaFoldDB" id="A0A815AXB2"/>
<proteinExistence type="inferred from homology"/>
<gene>
    <name evidence="17" type="ORF">GPM918_LOCUS26713</name>
    <name evidence="18" type="ORF">SRO942_LOCUS26910</name>
</gene>
<dbReference type="InterPro" id="IPR041466">
    <property type="entry name" value="Dynein_AAA5_ext"/>
</dbReference>
<keyword evidence="5" id="KW-0493">Microtubule</keyword>
<keyword evidence="7" id="KW-0067">ATP-binding</keyword>
<dbReference type="Pfam" id="PF12774">
    <property type="entry name" value="AAA_6"/>
    <property type="match status" value="1"/>
</dbReference>
<name>A0A815AXB2_9BILA</name>
<evidence type="ECO:0000256" key="12">
    <source>
        <dbReference type="ARBA" id="ARBA00023212"/>
    </source>
</evidence>
<dbReference type="Pfam" id="PF17857">
    <property type="entry name" value="AAA_lid_1"/>
    <property type="match status" value="1"/>
</dbReference>
<dbReference type="GO" id="GO:0051959">
    <property type="term" value="F:dynein light intermediate chain binding"/>
    <property type="evidence" value="ECO:0007669"/>
    <property type="project" value="InterPro"/>
</dbReference>
<evidence type="ECO:0000256" key="8">
    <source>
        <dbReference type="ARBA" id="ARBA00023017"/>
    </source>
</evidence>
<dbReference type="GO" id="GO:0045505">
    <property type="term" value="F:dynein intermediate chain binding"/>
    <property type="evidence" value="ECO:0007669"/>
    <property type="project" value="InterPro"/>
</dbReference>
<evidence type="ECO:0000259" key="14">
    <source>
        <dbReference type="Pfam" id="PF12774"/>
    </source>
</evidence>
<evidence type="ECO:0000259" key="16">
    <source>
        <dbReference type="Pfam" id="PF17857"/>
    </source>
</evidence>
<dbReference type="GO" id="GO:0005524">
    <property type="term" value="F:ATP binding"/>
    <property type="evidence" value="ECO:0007669"/>
    <property type="project" value="UniProtKB-KW"/>
</dbReference>
<protein>
    <recommendedName>
        <fullName evidence="20">Dynein heavy chain</fullName>
    </recommendedName>
</protein>